<dbReference type="KEGG" id="hgn:E6W36_06680"/>
<dbReference type="EMBL" id="CP039704">
    <property type="protein sequence ID" value="QCI79351.1"/>
    <property type="molecule type" value="Genomic_DNA"/>
</dbReference>
<feature type="region of interest" description="Disordered" evidence="1">
    <location>
        <begin position="1"/>
        <end position="72"/>
    </location>
</feature>
<keyword evidence="3" id="KW-1185">Reference proteome</keyword>
<dbReference type="RefSeq" id="WP_222874184.1">
    <property type="nucleotide sequence ID" value="NZ_CP039704.1"/>
</dbReference>
<reference evidence="3" key="1">
    <citation type="submission" date="2019-04" db="EMBL/GenBank/DDBJ databases">
        <title>Complete genome sequence of Sphingomonas sp. W1-2-3.</title>
        <authorList>
            <person name="Im W.T."/>
        </authorList>
    </citation>
    <scope>NUCLEOTIDE SEQUENCE [LARGE SCALE GENOMIC DNA]</scope>
    <source>
        <strain evidence="3">W1-2-3</strain>
    </source>
</reference>
<dbReference type="Proteomes" id="UP000298714">
    <property type="component" value="Chromosome"/>
</dbReference>
<gene>
    <name evidence="2" type="ORF">E6W36_06680</name>
</gene>
<dbReference type="AlphaFoldDB" id="A0A4D7C2Q8"/>
<name>A0A4D7C2Q8_9SPHN</name>
<accession>A0A4D7C2Q8</accession>
<protein>
    <submittedName>
        <fullName evidence="2">Uncharacterized protein</fullName>
    </submittedName>
</protein>
<evidence type="ECO:0000256" key="1">
    <source>
        <dbReference type="SAM" id="MobiDB-lite"/>
    </source>
</evidence>
<proteinExistence type="predicted"/>
<organism evidence="2 3">
    <name type="scientific">Hankyongella ginsenosidimutans</name>
    <dbReference type="NCBI Taxonomy" id="1763828"/>
    <lineage>
        <taxon>Bacteria</taxon>
        <taxon>Pseudomonadati</taxon>
        <taxon>Pseudomonadota</taxon>
        <taxon>Alphaproteobacteria</taxon>
        <taxon>Sphingomonadales</taxon>
        <taxon>Sphingomonadaceae</taxon>
        <taxon>Hankyongella</taxon>
    </lineage>
</organism>
<feature type="compositionally biased region" description="Basic and acidic residues" evidence="1">
    <location>
        <begin position="7"/>
        <end position="16"/>
    </location>
</feature>
<evidence type="ECO:0000313" key="3">
    <source>
        <dbReference type="Proteomes" id="UP000298714"/>
    </source>
</evidence>
<evidence type="ECO:0000313" key="2">
    <source>
        <dbReference type="EMBL" id="QCI79351.1"/>
    </source>
</evidence>
<sequence length="72" mass="7949">MQAESGDMFRGRDLIFRPDNPLTSTVFDIGPTDDADDTAPTVRPIAQPARRKPAKATREPVEDDGFDQTGWS</sequence>